<evidence type="ECO:0000313" key="3">
    <source>
        <dbReference type="Proteomes" id="UP000184394"/>
    </source>
</evidence>
<dbReference type="Proteomes" id="UP000184394">
    <property type="component" value="Unassembled WGS sequence"/>
</dbReference>
<dbReference type="AlphaFoldDB" id="A0A1M7J226"/>
<protein>
    <recommendedName>
        <fullName evidence="4">Dockerin domain-containing protein</fullName>
    </recommendedName>
</protein>
<organism evidence="2 3">
    <name type="scientific">Ruminococcus flavefaciens</name>
    <dbReference type="NCBI Taxonomy" id="1265"/>
    <lineage>
        <taxon>Bacteria</taxon>
        <taxon>Bacillati</taxon>
        <taxon>Bacillota</taxon>
        <taxon>Clostridia</taxon>
        <taxon>Eubacteriales</taxon>
        <taxon>Oscillospiraceae</taxon>
        <taxon>Ruminococcus</taxon>
    </lineage>
</organism>
<sequence length="569" mass="63733">MNIKKSLAAILSCAMAIGSQTPVFANAAVKEPSIIVAIGIDPPGPNAEPQPSSGIILPRVQLEYECAEVVDASYEVLTLDDGKKLYIDSGEKKRYTGMFQKGNKISIKGEFAYSESQDLYLNCTADIKLVQSETKENKELDEKLAELPHIEIGHFGTYVMEADKDTIIVDNGMKFFVSSGLQNYTDMFKKNNCISIEGEFAYDKDTDMFYNVDSYMGICDYVVGYNVYGGYEDENGNWVEEEEIVTTTTNVNDITTCATTTTTTAAEYRYSLGGSQPEGKYPIHFYDYALYKFEREVTVKEIDSFIIVADDGTRWSFSTADHDTYELGRGDVIKVSGYFHYFSGIDAFGAFTGDYEIVSESNDYEKYAEIEIQKDFSKRKIIDKRLSADFNIQYAPELEDVQIIGIEYDDIFTVEGGYKFAFRTDNPGYKDLKIGTHIKISGWYEYDSYFGWYSATDYHNTEEEAGKFTILSQPSKGEAVDTSEFKPLKNTPNDIALDIPQEVSTLKGDANIDGGKDLSDTVIIMQSLANPNKYQLSEQGQINADVYGDNDGVTMNDALAIQISLLYNE</sequence>
<proteinExistence type="predicted"/>
<feature type="chain" id="PRO_5038966552" description="Dockerin domain-containing protein" evidence="1">
    <location>
        <begin position="26"/>
        <end position="569"/>
    </location>
</feature>
<dbReference type="InterPro" id="IPR036439">
    <property type="entry name" value="Dockerin_dom_sf"/>
</dbReference>
<dbReference type="GO" id="GO:0000272">
    <property type="term" value="P:polysaccharide catabolic process"/>
    <property type="evidence" value="ECO:0007669"/>
    <property type="project" value="InterPro"/>
</dbReference>
<dbReference type="Gene3D" id="1.10.1330.10">
    <property type="entry name" value="Dockerin domain"/>
    <property type="match status" value="1"/>
</dbReference>
<accession>A0A1M7J226</accession>
<evidence type="ECO:0008006" key="4">
    <source>
        <dbReference type="Google" id="ProtNLM"/>
    </source>
</evidence>
<feature type="signal peptide" evidence="1">
    <location>
        <begin position="1"/>
        <end position="25"/>
    </location>
</feature>
<gene>
    <name evidence="2" type="ORF">SAMN04487860_10589</name>
</gene>
<name>A0A1M7J226_RUMFL</name>
<reference evidence="2 3" key="1">
    <citation type="submission" date="2016-11" db="EMBL/GenBank/DDBJ databases">
        <authorList>
            <person name="Jaros S."/>
            <person name="Januszkiewicz K."/>
            <person name="Wedrychowicz H."/>
        </authorList>
    </citation>
    <scope>NUCLEOTIDE SEQUENCE [LARGE SCALE GENOMIC DNA]</scope>
    <source>
        <strain evidence="2 3">Y1</strain>
    </source>
</reference>
<dbReference type="SUPFAM" id="SSF63446">
    <property type="entry name" value="Type I dockerin domain"/>
    <property type="match status" value="1"/>
</dbReference>
<evidence type="ECO:0000313" key="2">
    <source>
        <dbReference type="EMBL" id="SHM47066.1"/>
    </source>
</evidence>
<dbReference type="RefSeq" id="WP_072950119.1">
    <property type="nucleotide sequence ID" value="NZ_FRCT01000005.1"/>
</dbReference>
<dbReference type="EMBL" id="FRCT01000005">
    <property type="protein sequence ID" value="SHM47066.1"/>
    <property type="molecule type" value="Genomic_DNA"/>
</dbReference>
<dbReference type="OrthoDB" id="1815223at2"/>
<evidence type="ECO:0000256" key="1">
    <source>
        <dbReference type="SAM" id="SignalP"/>
    </source>
</evidence>
<keyword evidence="1" id="KW-0732">Signal</keyword>